<evidence type="ECO:0000313" key="2">
    <source>
        <dbReference type="Ensembl" id="ENSPTXP00000018315.1"/>
    </source>
</evidence>
<keyword evidence="3" id="KW-1185">Reference proteome</keyword>
<dbReference type="InterPro" id="IPR001909">
    <property type="entry name" value="KRAB"/>
</dbReference>
<dbReference type="CDD" id="cd07765">
    <property type="entry name" value="KRAB_A-box"/>
    <property type="match status" value="1"/>
</dbReference>
<dbReference type="PANTHER" id="PTHR23232">
    <property type="entry name" value="KRAB DOMAIN C2H2 ZINC FINGER"/>
    <property type="match status" value="1"/>
</dbReference>
<dbReference type="SUPFAM" id="SSF109640">
    <property type="entry name" value="KRAB domain (Kruppel-associated box)"/>
    <property type="match status" value="1"/>
</dbReference>
<dbReference type="InterPro" id="IPR036051">
    <property type="entry name" value="KRAB_dom_sf"/>
</dbReference>
<reference evidence="2" key="2">
    <citation type="submission" date="2025-09" db="UniProtKB">
        <authorList>
            <consortium name="Ensembl"/>
        </authorList>
    </citation>
    <scope>IDENTIFICATION</scope>
</reference>
<evidence type="ECO:0000259" key="1">
    <source>
        <dbReference type="PROSITE" id="PS50805"/>
    </source>
</evidence>
<dbReference type="Gene3D" id="6.10.140.140">
    <property type="match status" value="1"/>
</dbReference>
<dbReference type="GO" id="GO:0006355">
    <property type="term" value="P:regulation of DNA-templated transcription"/>
    <property type="evidence" value="ECO:0007669"/>
    <property type="project" value="InterPro"/>
</dbReference>
<sequence length="61" mass="7077">MLSFPPLSLCQDLVSFEDVAVFFSVEEWALLDSEQKALYREVMLENKRNIASLAIYLRFSC</sequence>
<dbReference type="PANTHER" id="PTHR23232:SF142">
    <property type="entry name" value="GASTRULA ZINC FINGER PROTEIN XLCGF57.1-LIKE-RELATED"/>
    <property type="match status" value="1"/>
</dbReference>
<accession>A0A670Z318</accession>
<evidence type="ECO:0000313" key="3">
    <source>
        <dbReference type="Proteomes" id="UP000472273"/>
    </source>
</evidence>
<reference evidence="2" key="1">
    <citation type="submission" date="2025-08" db="UniProtKB">
        <authorList>
            <consortium name="Ensembl"/>
        </authorList>
    </citation>
    <scope>IDENTIFICATION</scope>
</reference>
<dbReference type="SMART" id="SM00349">
    <property type="entry name" value="KRAB"/>
    <property type="match status" value="1"/>
</dbReference>
<organism evidence="2 3">
    <name type="scientific">Pseudonaja textilis</name>
    <name type="common">Eastern brown snake</name>
    <dbReference type="NCBI Taxonomy" id="8673"/>
    <lineage>
        <taxon>Eukaryota</taxon>
        <taxon>Metazoa</taxon>
        <taxon>Chordata</taxon>
        <taxon>Craniata</taxon>
        <taxon>Vertebrata</taxon>
        <taxon>Euteleostomi</taxon>
        <taxon>Lepidosauria</taxon>
        <taxon>Squamata</taxon>
        <taxon>Bifurcata</taxon>
        <taxon>Unidentata</taxon>
        <taxon>Episquamata</taxon>
        <taxon>Toxicofera</taxon>
        <taxon>Serpentes</taxon>
        <taxon>Colubroidea</taxon>
        <taxon>Elapidae</taxon>
        <taxon>Hydrophiinae</taxon>
        <taxon>Pseudonaja</taxon>
    </lineage>
</organism>
<feature type="domain" description="KRAB" evidence="1">
    <location>
        <begin position="14"/>
        <end position="61"/>
    </location>
</feature>
<dbReference type="PROSITE" id="PS50805">
    <property type="entry name" value="KRAB"/>
    <property type="match status" value="1"/>
</dbReference>
<dbReference type="Pfam" id="PF01352">
    <property type="entry name" value="KRAB"/>
    <property type="match status" value="1"/>
</dbReference>
<dbReference type="Proteomes" id="UP000472273">
    <property type="component" value="Unplaced"/>
</dbReference>
<dbReference type="Ensembl" id="ENSPTXT00000018867.1">
    <property type="protein sequence ID" value="ENSPTXP00000018315.1"/>
    <property type="gene ID" value="ENSPTXG00000012613.1"/>
</dbReference>
<dbReference type="OMA" id="EISNCAC"/>
<protein>
    <recommendedName>
        <fullName evidence="1">KRAB domain-containing protein</fullName>
    </recommendedName>
</protein>
<dbReference type="GeneTree" id="ENSGT00960000189347"/>
<name>A0A670Z318_PSETE</name>
<proteinExistence type="predicted"/>
<dbReference type="AlphaFoldDB" id="A0A670Z318"/>
<dbReference type="InterPro" id="IPR050169">
    <property type="entry name" value="Krueppel_C2H2_ZnF"/>
</dbReference>